<sequence>MVMTHLGRLGPVSIPPIVCVHTRTRTLARQHGISHCYWRRQRLHTQLCLRPPCSLAGGPLPCLREPFSARLPRPCDVGKEPLRLRRRLGEFLRGHVRSLPTGAFETVSWCVRAAGPWRSEAAMASSVQLEVPDFGSAVLCSLNEQRMQGLYCDVTVRARGQDFRAHRAVLAASSAYFRDIFASTANAEDGSEGPLQVELPPAIQPCSFQQVLTFCYTGRLSLPACEQFLVMYTAGFLQIRGIVERGAELAMAAKVSSPRCDSQTAPQPEDGLSESESSAAETTSQGAPHLYRLTHQPSPPGQGPGQGQGQGPGQGHGRHVQGPGRDGTTPPGAAYQQHPNRHSPPGQTHASRAHAGQSSPAHALAGQQGSGNRLHGLLPRVKLEGGGDAQQAVIQCVPTHKRLYEGPGVQGNVASKAQRNSHGGATASGYAGRGDQDSPGAGSCLQGRDSPAGAGGSAFGLEEGEGEEEGDGEVGDEEEGEEEPYEEGGDEYYGHVYSMMSAAYHSVCERVESLPTARGSRCELSALPPDLLTQIGQRCHPHLYSEGDPGEKLELVSGTGVYITRGQLMNCHLCAGVRHKVLLRRLLAAFFDRTTLANSCGTGIRSSTNDPTRKPLDSRVLNAVKLYCQKFAPNFRESEMNVIAADMCTNARRVRKRWLHSALPDRDIMYHGLLPDLQGCYEGPDGEAEPPDQGGSGGALHSEHAAVVGGGGLPDHASSYDGSDPAVHSYESSGDEARGNLTSGYEGQH</sequence>
<dbReference type="InterPro" id="IPR000210">
    <property type="entry name" value="BTB/POZ_dom"/>
</dbReference>
<organism evidence="6 7">
    <name type="scientific">Petromyzon marinus</name>
    <name type="common">Sea lamprey</name>
    <dbReference type="NCBI Taxonomy" id="7757"/>
    <lineage>
        <taxon>Eukaryota</taxon>
        <taxon>Metazoa</taxon>
        <taxon>Chordata</taxon>
        <taxon>Craniata</taxon>
        <taxon>Vertebrata</taxon>
        <taxon>Cyclostomata</taxon>
        <taxon>Hyperoartia</taxon>
        <taxon>Petromyzontiformes</taxon>
        <taxon>Petromyzontidae</taxon>
        <taxon>Petromyzon</taxon>
    </lineage>
</organism>
<proteinExistence type="predicted"/>
<dbReference type="InterPro" id="IPR011333">
    <property type="entry name" value="SKP1/BTB/POZ_sf"/>
</dbReference>
<dbReference type="Pfam" id="PF00651">
    <property type="entry name" value="BTB"/>
    <property type="match status" value="1"/>
</dbReference>
<dbReference type="InterPro" id="IPR050457">
    <property type="entry name" value="ZnFinger_BTB_dom_contain"/>
</dbReference>
<dbReference type="PROSITE" id="PS50097">
    <property type="entry name" value="BTB"/>
    <property type="match status" value="1"/>
</dbReference>
<keyword evidence="1" id="KW-1017">Isopeptide bond</keyword>
<evidence type="ECO:0000256" key="2">
    <source>
        <dbReference type="ARBA" id="ARBA00022843"/>
    </source>
</evidence>
<reference evidence="7" key="1">
    <citation type="submission" date="2025-08" db="UniProtKB">
        <authorList>
            <consortium name="RefSeq"/>
        </authorList>
    </citation>
    <scope>IDENTIFICATION</scope>
    <source>
        <tissue evidence="7">Sperm</tissue>
    </source>
</reference>
<dbReference type="Pfam" id="PF10523">
    <property type="entry name" value="BEN"/>
    <property type="match status" value="1"/>
</dbReference>
<dbReference type="GO" id="GO:0000978">
    <property type="term" value="F:RNA polymerase II cis-regulatory region sequence-specific DNA binding"/>
    <property type="evidence" value="ECO:0007669"/>
    <property type="project" value="TreeGrafter"/>
</dbReference>
<feature type="compositionally biased region" description="Gly residues" evidence="3">
    <location>
        <begin position="303"/>
        <end position="315"/>
    </location>
</feature>
<feature type="domain" description="BTB" evidence="4">
    <location>
        <begin position="152"/>
        <end position="224"/>
    </location>
</feature>
<feature type="compositionally biased region" description="Polar residues" evidence="3">
    <location>
        <begin position="740"/>
        <end position="749"/>
    </location>
</feature>
<dbReference type="KEGG" id="pmrn:116944802"/>
<dbReference type="AlphaFoldDB" id="A0AAJ7TAS4"/>
<accession>A0AAJ7TAS4</accession>
<evidence type="ECO:0000313" key="6">
    <source>
        <dbReference type="Proteomes" id="UP001318040"/>
    </source>
</evidence>
<feature type="compositionally biased region" description="Low complexity" evidence="3">
    <location>
        <begin position="274"/>
        <end position="284"/>
    </location>
</feature>
<keyword evidence="6" id="KW-1185">Reference proteome</keyword>
<evidence type="ECO:0000256" key="1">
    <source>
        <dbReference type="ARBA" id="ARBA00022499"/>
    </source>
</evidence>
<evidence type="ECO:0000256" key="3">
    <source>
        <dbReference type="SAM" id="MobiDB-lite"/>
    </source>
</evidence>
<evidence type="ECO:0000259" key="5">
    <source>
        <dbReference type="PROSITE" id="PS51457"/>
    </source>
</evidence>
<keyword evidence="2" id="KW-0832">Ubl conjugation</keyword>
<protein>
    <submittedName>
        <fullName evidence="7">Nucleus accumbens-associated protein 1-like isoform X1</fullName>
    </submittedName>
</protein>
<dbReference type="InterPro" id="IPR018379">
    <property type="entry name" value="BEN_domain"/>
</dbReference>
<gene>
    <name evidence="7" type="primary">LOC116944802</name>
</gene>
<dbReference type="Gene3D" id="3.30.710.10">
    <property type="entry name" value="Potassium Channel Kv1.1, Chain A"/>
    <property type="match status" value="1"/>
</dbReference>
<dbReference type="RefSeq" id="XP_032814422.1">
    <property type="nucleotide sequence ID" value="XM_032958531.1"/>
</dbReference>
<feature type="region of interest" description="Disordered" evidence="3">
    <location>
        <begin position="680"/>
        <end position="749"/>
    </location>
</feature>
<dbReference type="PANTHER" id="PTHR46105:SF2">
    <property type="entry name" value="NUCLEUS ACCUMBENS-ASSOCIATED PROTEIN 2"/>
    <property type="match status" value="1"/>
</dbReference>
<feature type="domain" description="BEN" evidence="5">
    <location>
        <begin position="558"/>
        <end position="655"/>
    </location>
</feature>
<feature type="compositionally biased region" description="Polar residues" evidence="3">
    <location>
        <begin position="345"/>
        <end position="360"/>
    </location>
</feature>
<dbReference type="PANTHER" id="PTHR46105">
    <property type="entry name" value="AGAP004733-PA"/>
    <property type="match status" value="1"/>
</dbReference>
<dbReference type="PROSITE" id="PS51457">
    <property type="entry name" value="BEN"/>
    <property type="match status" value="1"/>
</dbReference>
<name>A0AAJ7TAS4_PETMA</name>
<evidence type="ECO:0000313" key="7">
    <source>
        <dbReference type="RefSeq" id="XP_032814422.1"/>
    </source>
</evidence>
<dbReference type="Proteomes" id="UP001318040">
    <property type="component" value="Chromosome 22"/>
</dbReference>
<dbReference type="SMART" id="SM01025">
    <property type="entry name" value="BEN"/>
    <property type="match status" value="1"/>
</dbReference>
<evidence type="ECO:0000259" key="4">
    <source>
        <dbReference type="PROSITE" id="PS50097"/>
    </source>
</evidence>
<dbReference type="GO" id="GO:0000981">
    <property type="term" value="F:DNA-binding transcription factor activity, RNA polymerase II-specific"/>
    <property type="evidence" value="ECO:0007669"/>
    <property type="project" value="TreeGrafter"/>
</dbReference>
<feature type="compositionally biased region" description="Acidic residues" evidence="3">
    <location>
        <begin position="462"/>
        <end position="490"/>
    </location>
</feature>
<dbReference type="Gene3D" id="1.10.10.2590">
    <property type="entry name" value="BEN domain"/>
    <property type="match status" value="1"/>
</dbReference>
<dbReference type="SMART" id="SM00225">
    <property type="entry name" value="BTB"/>
    <property type="match status" value="1"/>
</dbReference>
<feature type="compositionally biased region" description="Polar residues" evidence="3">
    <location>
        <begin position="412"/>
        <end position="423"/>
    </location>
</feature>
<feature type="region of interest" description="Disordered" evidence="3">
    <location>
        <begin position="254"/>
        <end position="374"/>
    </location>
</feature>
<dbReference type="GeneID" id="116944802"/>
<dbReference type="SUPFAM" id="SSF54695">
    <property type="entry name" value="POZ domain"/>
    <property type="match status" value="1"/>
</dbReference>
<feature type="region of interest" description="Disordered" evidence="3">
    <location>
        <begin position="407"/>
        <end position="490"/>
    </location>
</feature>
<dbReference type="FunFam" id="1.10.10.2590:FF:000002">
    <property type="entry name" value="Putative nucleus accumbens-associated protein 2"/>
    <property type="match status" value="1"/>
</dbReference>